<comment type="caution">
    <text evidence="9">The sequence shown here is derived from an EMBL/GenBank/DDBJ whole genome shotgun (WGS) entry which is preliminary data.</text>
</comment>
<evidence type="ECO:0000256" key="3">
    <source>
        <dbReference type="ARBA" id="ARBA00022801"/>
    </source>
</evidence>
<comment type="similarity">
    <text evidence="1 7">Belongs to the peptidase S11 family.</text>
</comment>
<dbReference type="PRINTS" id="PR00725">
    <property type="entry name" value="DADACBPTASE1"/>
</dbReference>
<dbReference type="SUPFAM" id="SSF56601">
    <property type="entry name" value="beta-lactamase/transpeptidase-like"/>
    <property type="match status" value="1"/>
</dbReference>
<feature type="domain" description="Peptidase S11 D-alanyl-D-alanine carboxypeptidase A N-terminal" evidence="8">
    <location>
        <begin position="82"/>
        <end position="317"/>
    </location>
</feature>
<evidence type="ECO:0000256" key="1">
    <source>
        <dbReference type="ARBA" id="ARBA00007164"/>
    </source>
</evidence>
<keyword evidence="3 9" id="KW-0378">Hydrolase</keyword>
<evidence type="ECO:0000256" key="5">
    <source>
        <dbReference type="ARBA" id="ARBA00022984"/>
    </source>
</evidence>
<dbReference type="Pfam" id="PF00768">
    <property type="entry name" value="Peptidase_S11"/>
    <property type="match status" value="1"/>
</dbReference>
<keyword evidence="10" id="KW-1185">Reference proteome</keyword>
<dbReference type="GO" id="GO:0016787">
    <property type="term" value="F:hydrolase activity"/>
    <property type="evidence" value="ECO:0007669"/>
    <property type="project" value="UniProtKB-KW"/>
</dbReference>
<evidence type="ECO:0000313" key="10">
    <source>
        <dbReference type="Proteomes" id="UP001652395"/>
    </source>
</evidence>
<evidence type="ECO:0000259" key="8">
    <source>
        <dbReference type="Pfam" id="PF00768"/>
    </source>
</evidence>
<evidence type="ECO:0000313" key="9">
    <source>
        <dbReference type="EMBL" id="MCU6798374.1"/>
    </source>
</evidence>
<keyword evidence="4" id="KW-0133">Cell shape</keyword>
<reference evidence="9 10" key="1">
    <citation type="journal article" date="2021" name="ISME Commun">
        <title>Automated analysis of genomic sequences facilitates high-throughput and comprehensive description of bacteria.</title>
        <authorList>
            <person name="Hitch T.C.A."/>
        </authorList>
    </citation>
    <scope>NUCLEOTIDE SEQUENCE [LARGE SCALE GENOMIC DNA]</scope>
    <source>
        <strain evidence="10">f_CCE</strain>
    </source>
</reference>
<keyword evidence="5" id="KW-0573">Peptidoglycan synthesis</keyword>
<dbReference type="RefSeq" id="WP_158356892.1">
    <property type="nucleotide sequence ID" value="NZ_JAOQJF010000001.1"/>
</dbReference>
<keyword evidence="6" id="KW-0961">Cell wall biogenesis/degradation</keyword>
<sequence>MAGNVQMIIDGKHRRPRAVLLVTALVILVTGCGKKSGLEHAYSYDDRAVRFTAEDGDGRAPGFAAGLAVPKEGDDSPGEGEAALSARAAGVLSLDGGTALYQQALTERMNPASTTKVMTAIVALKYGNLSDLVTVPEEAVITESGSSMAGVVPGDQMSLEDLLYGLMIPSGNDAANAIAVHVGGSIEGFVSMMNQEAARLGATGTHFVNANGLTDPDHYTTAYDLYLMFHEALSYDTFRTIIGTHDHTAVYMGSDGSQKTASWTVGNYYMNGKAETPEGLAVFGGKTGTTKAAGYCLIMGTRTEDGREYASVIMGADSRAHLYEDMTNIISKIDK</sequence>
<dbReference type="EMBL" id="JAOQJF010000001">
    <property type="protein sequence ID" value="MCU6798374.1"/>
    <property type="molecule type" value="Genomic_DNA"/>
</dbReference>
<protein>
    <submittedName>
        <fullName evidence="9">Serine hydrolase</fullName>
    </submittedName>
</protein>
<evidence type="ECO:0000256" key="2">
    <source>
        <dbReference type="ARBA" id="ARBA00022729"/>
    </source>
</evidence>
<dbReference type="InterPro" id="IPR018044">
    <property type="entry name" value="Peptidase_S11"/>
</dbReference>
<dbReference type="Proteomes" id="UP001652395">
    <property type="component" value="Unassembled WGS sequence"/>
</dbReference>
<name>A0ABT2UUP7_9FIRM</name>
<keyword evidence="2" id="KW-0732">Signal</keyword>
<dbReference type="InterPro" id="IPR001967">
    <property type="entry name" value="Peptidase_S11_N"/>
</dbReference>
<dbReference type="Gene3D" id="3.40.710.10">
    <property type="entry name" value="DD-peptidase/beta-lactamase superfamily"/>
    <property type="match status" value="1"/>
</dbReference>
<dbReference type="InterPro" id="IPR012338">
    <property type="entry name" value="Beta-lactam/transpept-like"/>
</dbReference>
<dbReference type="PANTHER" id="PTHR21581">
    <property type="entry name" value="D-ALANYL-D-ALANINE CARBOXYPEPTIDASE"/>
    <property type="match status" value="1"/>
</dbReference>
<evidence type="ECO:0000256" key="6">
    <source>
        <dbReference type="ARBA" id="ARBA00023316"/>
    </source>
</evidence>
<organism evidence="9 10">
    <name type="scientific">Alitiscatomonas aceti</name>
    <dbReference type="NCBI Taxonomy" id="2981724"/>
    <lineage>
        <taxon>Bacteria</taxon>
        <taxon>Bacillati</taxon>
        <taxon>Bacillota</taxon>
        <taxon>Clostridia</taxon>
        <taxon>Lachnospirales</taxon>
        <taxon>Lachnospiraceae</taxon>
        <taxon>Alitiscatomonas</taxon>
    </lineage>
</organism>
<dbReference type="PANTHER" id="PTHR21581:SF33">
    <property type="entry name" value="D-ALANYL-D-ALANINE CARBOXYPEPTIDASE DACB"/>
    <property type="match status" value="1"/>
</dbReference>
<evidence type="ECO:0000256" key="4">
    <source>
        <dbReference type="ARBA" id="ARBA00022960"/>
    </source>
</evidence>
<evidence type="ECO:0000256" key="7">
    <source>
        <dbReference type="RuleBase" id="RU004016"/>
    </source>
</evidence>
<proteinExistence type="inferred from homology"/>
<accession>A0ABT2UUP7</accession>
<gene>
    <name evidence="9" type="ORF">OCV69_00195</name>
</gene>